<accession>A0ABX1WRA5</accession>
<dbReference type="Proteomes" id="UP000732105">
    <property type="component" value="Unassembled WGS sequence"/>
</dbReference>
<reference evidence="12 13" key="1">
    <citation type="submission" date="2018-12" db="EMBL/GenBank/DDBJ databases">
        <title>Marinifilum JC070 sp. nov., a marine bacterium isolated from Yongle Blue Hole in the South China Sea.</title>
        <authorList>
            <person name="Fu T."/>
        </authorList>
    </citation>
    <scope>NUCLEOTIDE SEQUENCE [LARGE SCALE GENOMIC DNA]</scope>
    <source>
        <strain evidence="12 13">JC070</strain>
    </source>
</reference>
<comment type="caution">
    <text evidence="12">The sequence shown here is derived from an EMBL/GenBank/DDBJ whole genome shotgun (WGS) entry which is preliminary data.</text>
</comment>
<dbReference type="InterPro" id="IPR022892">
    <property type="entry name" value="RNaseHI"/>
</dbReference>
<evidence type="ECO:0000256" key="8">
    <source>
        <dbReference type="ARBA" id="ARBA00022759"/>
    </source>
</evidence>
<evidence type="ECO:0000256" key="5">
    <source>
        <dbReference type="ARBA" id="ARBA00012180"/>
    </source>
</evidence>
<evidence type="ECO:0000256" key="1">
    <source>
        <dbReference type="ARBA" id="ARBA00000077"/>
    </source>
</evidence>
<dbReference type="PROSITE" id="PS50879">
    <property type="entry name" value="RNASE_H_1"/>
    <property type="match status" value="1"/>
</dbReference>
<dbReference type="SUPFAM" id="SSF53098">
    <property type="entry name" value="Ribonuclease H-like"/>
    <property type="match status" value="1"/>
</dbReference>
<dbReference type="Pfam" id="PF00075">
    <property type="entry name" value="RNase_H"/>
    <property type="match status" value="1"/>
</dbReference>
<comment type="catalytic activity">
    <reaction evidence="1">
        <text>Endonucleolytic cleavage to 5'-phosphomonoester.</text>
        <dbReference type="EC" id="3.1.26.4"/>
    </reaction>
</comment>
<evidence type="ECO:0000256" key="10">
    <source>
        <dbReference type="ARBA" id="ARBA00022842"/>
    </source>
</evidence>
<evidence type="ECO:0000256" key="3">
    <source>
        <dbReference type="ARBA" id="ARBA00005300"/>
    </source>
</evidence>
<dbReference type="InterPro" id="IPR050092">
    <property type="entry name" value="RNase_H"/>
</dbReference>
<evidence type="ECO:0000256" key="6">
    <source>
        <dbReference type="ARBA" id="ARBA00022722"/>
    </source>
</evidence>
<comment type="subunit">
    <text evidence="4">Monomer.</text>
</comment>
<protein>
    <recommendedName>
        <fullName evidence="5">ribonuclease H</fullName>
        <ecNumber evidence="5">3.1.26.4</ecNumber>
    </recommendedName>
</protein>
<feature type="domain" description="RNase H type-1" evidence="11">
    <location>
        <begin position="115"/>
        <end position="257"/>
    </location>
</feature>
<evidence type="ECO:0000313" key="12">
    <source>
        <dbReference type="EMBL" id="NOU58618.1"/>
    </source>
</evidence>
<evidence type="ECO:0000256" key="7">
    <source>
        <dbReference type="ARBA" id="ARBA00022723"/>
    </source>
</evidence>
<keyword evidence="6" id="KW-0540">Nuclease</keyword>
<sequence length="260" mass="29879">MKVIKVILLIQSKSALKIECLLSDGHEEIQLSYFPEERTIVCLEDTSLSKMICKLKLQFEKVIRTSIKGKLNIGQSISCVFIDGFNFLNRLEFNRYIRVDRLAGKLEITTSQSGLRGIHKIYADGSHSAELNQSGYAGFIESTTGIQEIYYESYKDGSSNLMELLAVIEGLKRVGNQTKIQVNTDSRFVIRGVVQWIHFWKHNNWQTAYGNEVKFVQYWKLIDELCENKLIELKWIKGNSDNNKQAFCHQLARKSANSQK</sequence>
<comment type="cofactor">
    <cofactor evidence="2">
        <name>Mg(2+)</name>
        <dbReference type="ChEBI" id="CHEBI:18420"/>
    </cofactor>
</comment>
<dbReference type="CDD" id="cd09278">
    <property type="entry name" value="RNase_HI_prokaryote_like"/>
    <property type="match status" value="1"/>
</dbReference>
<evidence type="ECO:0000256" key="4">
    <source>
        <dbReference type="ARBA" id="ARBA00011245"/>
    </source>
</evidence>
<evidence type="ECO:0000259" key="11">
    <source>
        <dbReference type="PROSITE" id="PS50879"/>
    </source>
</evidence>
<dbReference type="PANTHER" id="PTHR10642:SF26">
    <property type="entry name" value="RIBONUCLEASE H1"/>
    <property type="match status" value="1"/>
</dbReference>
<evidence type="ECO:0000256" key="9">
    <source>
        <dbReference type="ARBA" id="ARBA00022801"/>
    </source>
</evidence>
<keyword evidence="10" id="KW-0460">Magnesium</keyword>
<keyword evidence="9" id="KW-0378">Hydrolase</keyword>
<evidence type="ECO:0000256" key="2">
    <source>
        <dbReference type="ARBA" id="ARBA00001946"/>
    </source>
</evidence>
<name>A0ABX1WRA5_9BACT</name>
<dbReference type="PANTHER" id="PTHR10642">
    <property type="entry name" value="RIBONUCLEASE H1"/>
    <property type="match status" value="1"/>
</dbReference>
<gene>
    <name evidence="12" type="ORF">ELS83_02220</name>
</gene>
<dbReference type="EC" id="3.1.26.4" evidence="5"/>
<comment type="similarity">
    <text evidence="3">Belongs to the RNase H family.</text>
</comment>
<dbReference type="Gene3D" id="3.30.420.10">
    <property type="entry name" value="Ribonuclease H-like superfamily/Ribonuclease H"/>
    <property type="match status" value="1"/>
</dbReference>
<proteinExistence type="inferred from homology"/>
<dbReference type="InterPro" id="IPR012337">
    <property type="entry name" value="RNaseH-like_sf"/>
</dbReference>
<evidence type="ECO:0000313" key="13">
    <source>
        <dbReference type="Proteomes" id="UP000732105"/>
    </source>
</evidence>
<dbReference type="InterPro" id="IPR036397">
    <property type="entry name" value="RNaseH_sf"/>
</dbReference>
<keyword evidence="7" id="KW-0479">Metal-binding</keyword>
<keyword evidence="8" id="KW-0255">Endonuclease</keyword>
<organism evidence="12 13">
    <name type="scientific">Marinifilum caeruleilacunae</name>
    <dbReference type="NCBI Taxonomy" id="2499076"/>
    <lineage>
        <taxon>Bacteria</taxon>
        <taxon>Pseudomonadati</taxon>
        <taxon>Bacteroidota</taxon>
        <taxon>Bacteroidia</taxon>
        <taxon>Marinilabiliales</taxon>
        <taxon>Marinifilaceae</taxon>
    </lineage>
</organism>
<dbReference type="InterPro" id="IPR002156">
    <property type="entry name" value="RNaseH_domain"/>
</dbReference>
<keyword evidence="13" id="KW-1185">Reference proteome</keyword>
<dbReference type="EMBL" id="RZNH01000002">
    <property type="protein sequence ID" value="NOU58618.1"/>
    <property type="molecule type" value="Genomic_DNA"/>
</dbReference>